<dbReference type="RefSeq" id="WP_026220272.1">
    <property type="nucleotide sequence ID" value="NZ_LLZU01000038.1"/>
</dbReference>
<dbReference type="InterPro" id="IPR006059">
    <property type="entry name" value="SBP"/>
</dbReference>
<dbReference type="Gene3D" id="3.40.190.10">
    <property type="entry name" value="Periplasmic binding protein-like II"/>
    <property type="match status" value="2"/>
</dbReference>
<evidence type="ECO:0000256" key="4">
    <source>
        <dbReference type="SAM" id="SignalP"/>
    </source>
</evidence>
<sequence length="432" mass="46825">MKRKRSAVVAGVVIMALSVGLSACGSDGDGDGDSASEPAKPEDFAGKTLTVWFMDGSNPDQWTKDITAEFEKKTGAKLKIEVQQWNGIQQKLTTALSESSPPDVFEIGNTQTPSYAVTGGLADLTEIKDDLGAGQWTESLSESTVYEGKQYAAPWYFANRMVIYNKDIWRQAGIKGTPKTRDEFYAALDKIKKIGKEPLYLPGQNWYVFDGLIIEKEADLVRKDGDTWVSNLGDPKVGEAMEVYRKLQSYSKAPKDKDEATPQQNEVFAKGDVGAFIGMGWEANTAIEANPALKEKLGYFTLPGETADKPAGVFVGGSNLAVAHNSKNPELAREFLKLAVSNTFESALAKENAVIPNTSSLNYVLDGNPAAKAAAPAVPFGGTTPLIPQWAAVENEPNPIKSYMTAVLNGKSHEEAAKDVEDEINKRLSQQQ</sequence>
<evidence type="ECO:0000256" key="1">
    <source>
        <dbReference type="ARBA" id="ARBA00008520"/>
    </source>
</evidence>
<reference evidence="5 6" key="1">
    <citation type="submission" date="2015-10" db="EMBL/GenBank/DDBJ databases">
        <title>Draft genome sequence of pyrrolomycin-producing Streptomyces vitaminophilus.</title>
        <authorList>
            <person name="Graham D.E."/>
            <person name="Mahan K.M."/>
            <person name="Klingeman D.M."/>
            <person name="Hettich R.L."/>
            <person name="Parry R.J."/>
        </authorList>
    </citation>
    <scope>NUCLEOTIDE SEQUENCE [LARGE SCALE GENOMIC DNA]</scope>
    <source>
        <strain evidence="5 6">ATCC 31673</strain>
    </source>
</reference>
<comment type="caution">
    <text evidence="5">The sequence shown here is derived from an EMBL/GenBank/DDBJ whole genome shotgun (WGS) entry which is preliminary data.</text>
</comment>
<dbReference type="SUPFAM" id="SSF53850">
    <property type="entry name" value="Periplasmic binding protein-like II"/>
    <property type="match status" value="1"/>
</dbReference>
<evidence type="ECO:0000313" key="6">
    <source>
        <dbReference type="Proteomes" id="UP000050867"/>
    </source>
</evidence>
<dbReference type="STRING" id="76728.AQ490_10375"/>
<dbReference type="EMBL" id="LLZU01000038">
    <property type="protein sequence ID" value="KRV47134.1"/>
    <property type="molecule type" value="Genomic_DNA"/>
</dbReference>
<dbReference type="GO" id="GO:0055052">
    <property type="term" value="C:ATP-binding cassette (ABC) transporter complex, substrate-binding subunit-containing"/>
    <property type="evidence" value="ECO:0007669"/>
    <property type="project" value="TreeGrafter"/>
</dbReference>
<organism evidence="5 6">
    <name type="scientific">Wenjunlia vitaminophila</name>
    <name type="common">Streptomyces vitaminophilus</name>
    <dbReference type="NCBI Taxonomy" id="76728"/>
    <lineage>
        <taxon>Bacteria</taxon>
        <taxon>Bacillati</taxon>
        <taxon>Actinomycetota</taxon>
        <taxon>Actinomycetes</taxon>
        <taxon>Kitasatosporales</taxon>
        <taxon>Streptomycetaceae</taxon>
        <taxon>Wenjunlia</taxon>
    </lineage>
</organism>
<keyword evidence="6" id="KW-1185">Reference proteome</keyword>
<dbReference type="GO" id="GO:0015768">
    <property type="term" value="P:maltose transport"/>
    <property type="evidence" value="ECO:0007669"/>
    <property type="project" value="TreeGrafter"/>
</dbReference>
<keyword evidence="2" id="KW-0813">Transport</keyword>
<evidence type="ECO:0000256" key="2">
    <source>
        <dbReference type="ARBA" id="ARBA00022448"/>
    </source>
</evidence>
<dbReference type="OrthoDB" id="2507686at2"/>
<dbReference type="PANTHER" id="PTHR30061:SF50">
    <property type="entry name" value="MALTOSE_MALTODEXTRIN-BINDING PERIPLASMIC PROTEIN"/>
    <property type="match status" value="1"/>
</dbReference>
<dbReference type="GO" id="GO:1901982">
    <property type="term" value="F:maltose binding"/>
    <property type="evidence" value="ECO:0007669"/>
    <property type="project" value="TreeGrafter"/>
</dbReference>
<accession>A0A0T6LM18</accession>
<keyword evidence="3 4" id="KW-0732">Signal</keyword>
<gene>
    <name evidence="5" type="ORF">AQ490_10375</name>
</gene>
<dbReference type="eggNOG" id="COG2182">
    <property type="taxonomic scope" value="Bacteria"/>
</dbReference>
<dbReference type="Proteomes" id="UP000050867">
    <property type="component" value="Unassembled WGS sequence"/>
</dbReference>
<proteinExistence type="inferred from homology"/>
<dbReference type="AlphaFoldDB" id="A0A0T6LM18"/>
<comment type="similarity">
    <text evidence="1">Belongs to the bacterial solute-binding protein 1 family.</text>
</comment>
<keyword evidence="5" id="KW-0762">Sugar transport</keyword>
<evidence type="ECO:0000313" key="5">
    <source>
        <dbReference type="EMBL" id="KRV47134.1"/>
    </source>
</evidence>
<name>A0A0T6LM18_WENVI</name>
<dbReference type="PROSITE" id="PS51257">
    <property type="entry name" value="PROKAR_LIPOPROTEIN"/>
    <property type="match status" value="1"/>
</dbReference>
<dbReference type="Pfam" id="PF01547">
    <property type="entry name" value="SBP_bac_1"/>
    <property type="match status" value="1"/>
</dbReference>
<evidence type="ECO:0000256" key="3">
    <source>
        <dbReference type="ARBA" id="ARBA00022729"/>
    </source>
</evidence>
<protein>
    <submittedName>
        <fullName evidence="5">Sugar transporter</fullName>
    </submittedName>
</protein>
<dbReference type="GO" id="GO:0042956">
    <property type="term" value="P:maltodextrin transmembrane transport"/>
    <property type="evidence" value="ECO:0007669"/>
    <property type="project" value="TreeGrafter"/>
</dbReference>
<dbReference type="PANTHER" id="PTHR30061">
    <property type="entry name" value="MALTOSE-BINDING PERIPLASMIC PROTEIN"/>
    <property type="match status" value="1"/>
</dbReference>
<feature type="signal peptide" evidence="4">
    <location>
        <begin position="1"/>
        <end position="25"/>
    </location>
</feature>
<feature type="chain" id="PRO_5006670485" evidence="4">
    <location>
        <begin position="26"/>
        <end position="432"/>
    </location>
</feature>